<evidence type="ECO:0000313" key="3">
    <source>
        <dbReference type="Proteomes" id="UP000027980"/>
    </source>
</evidence>
<dbReference type="Pfam" id="PF13460">
    <property type="entry name" value="NAD_binding_10"/>
    <property type="match status" value="1"/>
</dbReference>
<dbReference type="OrthoDB" id="9785372at2"/>
<organism evidence="2 3">
    <name type="scientific">Terribacillus saccharophilus</name>
    <dbReference type="NCBI Taxonomy" id="361277"/>
    <lineage>
        <taxon>Bacteria</taxon>
        <taxon>Bacillati</taxon>
        <taxon>Bacillota</taxon>
        <taxon>Bacilli</taxon>
        <taxon>Bacillales</taxon>
        <taxon>Bacillaceae</taxon>
        <taxon>Terribacillus</taxon>
    </lineage>
</organism>
<reference evidence="2 3" key="1">
    <citation type="submission" date="2014-07" db="EMBL/GenBank/DDBJ databases">
        <title>Complete genome sequence of a moderately halophilic bacterium Terribacillus aidingensis MP602, isolated from Cryptomeria fortunei in Tianmu mountain in China.</title>
        <authorList>
            <person name="Wang Y."/>
            <person name="Lu P."/>
            <person name="Zhang L."/>
        </authorList>
    </citation>
    <scope>NUCLEOTIDE SEQUENCE [LARGE SCALE GENOMIC DNA]</scope>
    <source>
        <strain evidence="2 3">MP602</strain>
    </source>
</reference>
<dbReference type="SUPFAM" id="SSF51735">
    <property type="entry name" value="NAD(P)-binding Rossmann-fold domains"/>
    <property type="match status" value="1"/>
</dbReference>
<protein>
    <recommendedName>
        <fullName evidence="1">NAD(P)-binding domain-containing protein</fullName>
    </recommendedName>
</protein>
<dbReference type="GO" id="GO:0016646">
    <property type="term" value="F:oxidoreductase activity, acting on the CH-NH group of donors, NAD or NADP as acceptor"/>
    <property type="evidence" value="ECO:0007669"/>
    <property type="project" value="TreeGrafter"/>
</dbReference>
<dbReference type="HOGENOM" id="CLU_025711_3_2_9"/>
<dbReference type="PANTHER" id="PTHR43355">
    <property type="entry name" value="FLAVIN REDUCTASE (NADPH)"/>
    <property type="match status" value="1"/>
</dbReference>
<dbReference type="EMBL" id="CP008876">
    <property type="protein sequence ID" value="AIF65679.1"/>
    <property type="molecule type" value="Genomic_DNA"/>
</dbReference>
<gene>
    <name evidence="2" type="ORF">GZ22_02795</name>
</gene>
<dbReference type="InterPro" id="IPR036291">
    <property type="entry name" value="NAD(P)-bd_dom_sf"/>
</dbReference>
<evidence type="ECO:0000313" key="2">
    <source>
        <dbReference type="EMBL" id="AIF65679.1"/>
    </source>
</evidence>
<dbReference type="CDD" id="cd05244">
    <property type="entry name" value="BVR-B_like_SDR_a"/>
    <property type="match status" value="1"/>
</dbReference>
<dbReference type="InterPro" id="IPR016040">
    <property type="entry name" value="NAD(P)-bd_dom"/>
</dbReference>
<dbReference type="KEGG" id="tap:GZ22_02795"/>
<dbReference type="AlphaFoldDB" id="A0A075LGX9"/>
<name>A0A075LGX9_9BACI</name>
<proteinExistence type="predicted"/>
<evidence type="ECO:0000259" key="1">
    <source>
        <dbReference type="Pfam" id="PF13460"/>
    </source>
</evidence>
<dbReference type="GeneID" id="34222114"/>
<feature type="domain" description="NAD(P)-binding" evidence="1">
    <location>
        <begin position="7"/>
        <end position="194"/>
    </location>
</feature>
<dbReference type="RefSeq" id="WP_038558439.1">
    <property type="nucleotide sequence ID" value="NZ_CP008876.1"/>
</dbReference>
<dbReference type="Proteomes" id="UP000027980">
    <property type="component" value="Chromosome"/>
</dbReference>
<dbReference type="Gene3D" id="3.40.50.720">
    <property type="entry name" value="NAD(P)-binding Rossmann-like Domain"/>
    <property type="match status" value="1"/>
</dbReference>
<dbReference type="PANTHER" id="PTHR43355:SF2">
    <property type="entry name" value="FLAVIN REDUCTASE (NADPH)"/>
    <property type="match status" value="1"/>
</dbReference>
<dbReference type="InterPro" id="IPR051606">
    <property type="entry name" value="Polyketide_Oxido-like"/>
</dbReference>
<sequence length="213" mass="23042">MKIGIIGATGKAGSLITNEALDRGHDVTAIVRNAAKVKQDNISVLEKGIFDINTVDIQDFDVIVNAFNSAPGQEKQHIEAGRILIEALKDAPSTRLLVVGGAGSLYVDEQKTTRVSETPNFPDAYLPTATNMGENLKELESSEGIQWTYISPGGFFDAEGKRTGSYQTGGDVMILNKKGDSYISYADYAIAVLDETEKPAHQNERFSVVGEKE</sequence>
<accession>A0A075LGX9</accession>